<dbReference type="SMART" id="SM00382">
    <property type="entry name" value="AAA"/>
    <property type="match status" value="1"/>
</dbReference>
<dbReference type="GO" id="GO:0016887">
    <property type="term" value="F:ATP hydrolysis activity"/>
    <property type="evidence" value="ECO:0007669"/>
    <property type="project" value="InterPro"/>
</dbReference>
<dbReference type="CDD" id="cd00267">
    <property type="entry name" value="ABC_ATPase"/>
    <property type="match status" value="1"/>
</dbReference>
<gene>
    <name evidence="4" type="ORF">FFIC_280640</name>
</gene>
<keyword evidence="1" id="KW-0547">Nucleotide-binding</keyword>
<keyword evidence="2 4" id="KW-0067">ATP-binding</keyword>
<keyword evidence="5" id="KW-1185">Reference proteome</keyword>
<dbReference type="PROSITE" id="PS50893">
    <property type="entry name" value="ABC_TRANSPORTER_2"/>
    <property type="match status" value="1"/>
</dbReference>
<dbReference type="Pfam" id="PF00005">
    <property type="entry name" value="ABC_tran"/>
    <property type="match status" value="1"/>
</dbReference>
<sequence length="220" mass="24617">MQVKNCDIQINYKTLVYDASFTLVDEQVNLLIGNNGVGKTVILDQIANLDNNRPAGFLEFPDQSDLVYQTQGVPFIDEVSVQTVLTLFEQMAGANFLTQGSLPNIIEKNLQTRYGNLSGGEKRFVMIWATLQIPRKLYLFDEPLANLDPYHTAEVMKMFYAGVRDGKTIVLTTHQFEGLESDLTHVVHISDQKIAFDGSLSNFTNKHGEDLAKVLQAMPS</sequence>
<dbReference type="Proteomes" id="UP000253891">
    <property type="component" value="Unassembled WGS sequence"/>
</dbReference>
<dbReference type="InterPro" id="IPR027417">
    <property type="entry name" value="P-loop_NTPase"/>
</dbReference>
<dbReference type="AlphaFoldDB" id="A0A0K8MIR3"/>
<dbReference type="RefSeq" id="WP_061993412.1">
    <property type="nucleotide sequence ID" value="NZ_DF968005.1"/>
</dbReference>
<protein>
    <submittedName>
        <fullName evidence="4">Putative ATP-binding protein</fullName>
    </submittedName>
</protein>
<dbReference type="SUPFAM" id="SSF52540">
    <property type="entry name" value="P-loop containing nucleoside triphosphate hydrolases"/>
    <property type="match status" value="1"/>
</dbReference>
<dbReference type="InterPro" id="IPR003593">
    <property type="entry name" value="AAA+_ATPase"/>
</dbReference>
<organism evidence="4 5">
    <name type="scientific">Fructobacillus ficulneus</name>
    <dbReference type="NCBI Taxonomy" id="157463"/>
    <lineage>
        <taxon>Bacteria</taxon>
        <taxon>Bacillati</taxon>
        <taxon>Bacillota</taxon>
        <taxon>Bacilli</taxon>
        <taxon>Lactobacillales</taxon>
        <taxon>Lactobacillaceae</taxon>
        <taxon>Fructobacillus</taxon>
    </lineage>
</organism>
<dbReference type="OrthoDB" id="2365508at2"/>
<dbReference type="EMBL" id="DF968005">
    <property type="protein sequence ID" value="GAP00059.1"/>
    <property type="molecule type" value="Genomic_DNA"/>
</dbReference>
<proteinExistence type="predicted"/>
<dbReference type="Gene3D" id="3.40.50.300">
    <property type="entry name" value="P-loop containing nucleotide triphosphate hydrolases"/>
    <property type="match status" value="1"/>
</dbReference>
<evidence type="ECO:0000256" key="1">
    <source>
        <dbReference type="ARBA" id="ARBA00022741"/>
    </source>
</evidence>
<evidence type="ECO:0000259" key="3">
    <source>
        <dbReference type="PROSITE" id="PS50893"/>
    </source>
</evidence>
<accession>A0A0K8MIR3</accession>
<dbReference type="STRING" id="157463.GCA_001047075_00972"/>
<dbReference type="InterPro" id="IPR003439">
    <property type="entry name" value="ABC_transporter-like_ATP-bd"/>
</dbReference>
<evidence type="ECO:0000256" key="2">
    <source>
        <dbReference type="ARBA" id="ARBA00022840"/>
    </source>
</evidence>
<feature type="domain" description="ABC transporter" evidence="3">
    <location>
        <begin position="1"/>
        <end position="216"/>
    </location>
</feature>
<reference evidence="4 5" key="1">
    <citation type="journal article" date="2015" name="BMC Genomics">
        <title>Comparative genomics of Fructobacillus spp. and Leuconostoc spp. reveals niche-specific evolution of Fructobacillus spp.</title>
        <authorList>
            <person name="Endo A."/>
            <person name="Tanizawa Y."/>
            <person name="Tanaka N."/>
            <person name="Maeno S."/>
            <person name="Kumar H."/>
            <person name="Shiwa Y."/>
            <person name="Okada S."/>
            <person name="Yoshikawa H."/>
            <person name="Dicks L."/>
            <person name="Nakagawa J."/>
            <person name="Arita M."/>
        </authorList>
    </citation>
    <scope>NUCLEOTIDE SEQUENCE [LARGE SCALE GENOMIC DNA]</scope>
    <source>
        <strain evidence="4 5">JCM 12225</strain>
    </source>
</reference>
<name>A0A0K8MIR3_9LACO</name>
<dbReference type="GO" id="GO:0005524">
    <property type="term" value="F:ATP binding"/>
    <property type="evidence" value="ECO:0007669"/>
    <property type="project" value="UniProtKB-KW"/>
</dbReference>
<evidence type="ECO:0000313" key="5">
    <source>
        <dbReference type="Proteomes" id="UP000253891"/>
    </source>
</evidence>
<dbReference type="PANTHER" id="PTHR43158">
    <property type="entry name" value="SKFA PEPTIDE EXPORT ATP-BINDING PROTEIN SKFE"/>
    <property type="match status" value="1"/>
</dbReference>
<evidence type="ECO:0000313" key="4">
    <source>
        <dbReference type="EMBL" id="GAP00059.1"/>
    </source>
</evidence>
<dbReference type="PANTHER" id="PTHR43158:SF2">
    <property type="entry name" value="SKFA PEPTIDE EXPORT ATP-BINDING PROTEIN SKFE"/>
    <property type="match status" value="1"/>
</dbReference>